<dbReference type="PANTHER" id="PTHR46957:SF3">
    <property type="entry name" value="CYTOKINE RECEPTOR"/>
    <property type="match status" value="1"/>
</dbReference>
<dbReference type="STRING" id="70667.A0A183T4U9"/>
<dbReference type="CDD" id="cd00063">
    <property type="entry name" value="FN3"/>
    <property type="match status" value="3"/>
</dbReference>
<feature type="chain" id="PRO_5043141418" description="protein-tyrosine-phosphatase" evidence="3">
    <location>
        <begin position="16"/>
        <end position="958"/>
    </location>
</feature>
<dbReference type="GO" id="GO:0016020">
    <property type="term" value="C:membrane"/>
    <property type="evidence" value="ECO:0007669"/>
    <property type="project" value="UniProtKB-SubCell"/>
</dbReference>
<dbReference type="Pfam" id="PF18861">
    <property type="entry name" value="PTP_tm"/>
    <property type="match status" value="1"/>
</dbReference>
<dbReference type="WBParaSite" id="SSLN_0001194201-mRNA-1">
    <property type="protein sequence ID" value="SSLN_0001194201-mRNA-1"/>
    <property type="gene ID" value="SSLN_0001194201"/>
</dbReference>
<sequence length="958" mass="104710">MWLFKPLLAASLLQADITWPDARDLEVIPNPSPFFELRVEWRTQARDSLRYFEVTLCCNDSDRKDTRSSTTETKIDYSFNPCRMSYVIEAFLKTSFNEEGIRATRNISASAGAVAVPPPTDAKATLFVYPNQTVSLDISFVPPAVKRALANSGSTGGITVENFTLAVTTTTELTSVVYRETLKKGEHFIEANLTARMIQVRLPPVFKLAETYKLVMYTNDNVENSSEARIIMPNFDPRNVAAARIISTSATTIEIQWSDPIFAIDGLKAFQLRGTSSSGEATVEVDSSKRRGHLSNLNPFTNYSTSVVSLYSADGSANATFDTGVVLTWSAAPSPPVLTSATASGSHSINLSWMAPDVTNGILEEYNAECYRPGDKNPQRSLRLSAQTLSTEVTHLVPNYVYECAVIASTKEISWGHGGGKTPSERSSLIRTWPGTAEQPLVKKFDALGPESAYLEWAKPNIIYGILGHYRITCSKAGQKNWGKVIQVSNDTLSTTLLGLTPNTQYRCTVEAFVQPNEQNQGGGYSQPSNARLLTTWSGVPTEPTGITVTAVNSTAIQIDWKAPFTSNGEISKYRVIVYDYVEGLKNQSFETGPDVYSFVLNGLQPFTTVHLAVQAYTKPNSNGLGGGFGKTSPIMPVTSNEAAPGPVKDLNCNQTPLGSPRLACSWSSPLLPNGIVRRYTVQLIDATSDLAIRTIETVECSVKFQERLDFTHVHQVLVAAVTVAEGEQTSVRVMLQTSKLPESSVAQLTSRLTSPEYVQPASDPSTQVPLFLSLAAIPFTEYSPVTAISVFVTAKESATSGRAASIQLEGTTYYDHVYNNAQSWEVLILKLSGTVSQAIPNIHFVLGIDEGTVRQDHAFNGPLKPKSNYNVSVRIYTKSGYVETKTVEIQTKSIAVPIPPETVKTEEFPPAAIAVTVFGIISLVALAIGIFFMVLRRRKRNALNLNIEVEEDNKSYF</sequence>
<dbReference type="InterPro" id="IPR041201">
    <property type="entry name" value="PTPRJ_TM"/>
</dbReference>
<dbReference type="SMART" id="SM00060">
    <property type="entry name" value="FN3"/>
    <property type="match status" value="4"/>
</dbReference>
<feature type="signal peptide" evidence="3">
    <location>
        <begin position="1"/>
        <end position="15"/>
    </location>
</feature>
<dbReference type="InterPro" id="IPR013783">
    <property type="entry name" value="Ig-like_fold"/>
</dbReference>
<dbReference type="Gene3D" id="2.60.40.10">
    <property type="entry name" value="Immunoglobulins"/>
    <property type="match status" value="5"/>
</dbReference>
<dbReference type="Pfam" id="PF00041">
    <property type="entry name" value="fn3"/>
    <property type="match status" value="3"/>
</dbReference>
<dbReference type="Proteomes" id="UP000275846">
    <property type="component" value="Unassembled WGS sequence"/>
</dbReference>
<evidence type="ECO:0000256" key="3">
    <source>
        <dbReference type="SAM" id="SignalP"/>
    </source>
</evidence>
<dbReference type="InterPro" id="IPR050713">
    <property type="entry name" value="RTP_Phos/Ushers"/>
</dbReference>
<reference evidence="5 6" key="2">
    <citation type="submission" date="2018-11" db="EMBL/GenBank/DDBJ databases">
        <authorList>
            <consortium name="Pathogen Informatics"/>
        </authorList>
    </citation>
    <scope>NUCLEOTIDE SEQUENCE [LARGE SCALE GENOMIC DNA]</scope>
    <source>
        <strain evidence="5 6">NST_G2</strain>
    </source>
</reference>
<accession>A0A183T4U9</accession>
<organism evidence="7">
    <name type="scientific">Schistocephalus solidus</name>
    <name type="common">Tapeworm</name>
    <dbReference type="NCBI Taxonomy" id="70667"/>
    <lineage>
        <taxon>Eukaryota</taxon>
        <taxon>Metazoa</taxon>
        <taxon>Spiralia</taxon>
        <taxon>Lophotrochozoa</taxon>
        <taxon>Platyhelminthes</taxon>
        <taxon>Cestoda</taxon>
        <taxon>Eucestoda</taxon>
        <taxon>Diphyllobothriidea</taxon>
        <taxon>Diphyllobothriidae</taxon>
        <taxon>Schistocephalus</taxon>
    </lineage>
</organism>
<keyword evidence="2" id="KW-0812">Transmembrane</keyword>
<evidence type="ECO:0000256" key="1">
    <source>
        <dbReference type="ARBA" id="ARBA00013064"/>
    </source>
</evidence>
<protein>
    <recommendedName>
        <fullName evidence="1">protein-tyrosine-phosphatase</fullName>
        <ecNumber evidence="1">3.1.3.48</ecNumber>
    </recommendedName>
</protein>
<gene>
    <name evidence="5" type="ORF">SSLN_LOCUS11497</name>
</gene>
<dbReference type="PROSITE" id="PS50853">
    <property type="entry name" value="FN3"/>
    <property type="match status" value="4"/>
</dbReference>
<dbReference type="PANTHER" id="PTHR46957">
    <property type="entry name" value="CYTOKINE RECEPTOR"/>
    <property type="match status" value="1"/>
</dbReference>
<evidence type="ECO:0000259" key="4">
    <source>
        <dbReference type="PROSITE" id="PS50853"/>
    </source>
</evidence>
<dbReference type="OrthoDB" id="6258429at2759"/>
<feature type="domain" description="Fibronectin type-III" evidence="4">
    <location>
        <begin position="332"/>
        <end position="435"/>
    </location>
</feature>
<keyword evidence="2" id="KW-1133">Transmembrane helix</keyword>
<evidence type="ECO:0000313" key="6">
    <source>
        <dbReference type="Proteomes" id="UP000275846"/>
    </source>
</evidence>
<dbReference type="AlphaFoldDB" id="A0A183T4U9"/>
<feature type="domain" description="Fibronectin type-III" evidence="4">
    <location>
        <begin position="437"/>
        <end position="539"/>
    </location>
</feature>
<evidence type="ECO:0000313" key="7">
    <source>
        <dbReference type="WBParaSite" id="SSLN_0001194201-mRNA-1"/>
    </source>
</evidence>
<keyword evidence="3" id="KW-0732">Signal</keyword>
<dbReference type="GO" id="GO:0004725">
    <property type="term" value="F:protein tyrosine phosphatase activity"/>
    <property type="evidence" value="ECO:0007669"/>
    <property type="project" value="UniProtKB-EC"/>
</dbReference>
<evidence type="ECO:0000256" key="2">
    <source>
        <dbReference type="SAM" id="Phobius"/>
    </source>
</evidence>
<dbReference type="InterPro" id="IPR003961">
    <property type="entry name" value="FN3_dom"/>
</dbReference>
<dbReference type="SUPFAM" id="SSF49265">
    <property type="entry name" value="Fibronectin type III"/>
    <property type="match status" value="3"/>
</dbReference>
<evidence type="ECO:0000313" key="5">
    <source>
        <dbReference type="EMBL" id="VDL97882.1"/>
    </source>
</evidence>
<dbReference type="EC" id="3.1.3.48" evidence="1"/>
<feature type="domain" description="Fibronectin type-III" evidence="4">
    <location>
        <begin position="236"/>
        <end position="331"/>
    </location>
</feature>
<keyword evidence="2" id="KW-0472">Membrane</keyword>
<name>A0A183T4U9_SCHSO</name>
<proteinExistence type="predicted"/>
<reference evidence="7" key="1">
    <citation type="submission" date="2016-06" db="UniProtKB">
        <authorList>
            <consortium name="WormBaseParasite"/>
        </authorList>
    </citation>
    <scope>IDENTIFICATION</scope>
</reference>
<feature type="domain" description="Fibronectin type-III" evidence="4">
    <location>
        <begin position="543"/>
        <end position="643"/>
    </location>
</feature>
<keyword evidence="6" id="KW-1185">Reference proteome</keyword>
<dbReference type="EMBL" id="UYSU01036577">
    <property type="protein sequence ID" value="VDL97882.1"/>
    <property type="molecule type" value="Genomic_DNA"/>
</dbReference>
<dbReference type="InterPro" id="IPR036116">
    <property type="entry name" value="FN3_sf"/>
</dbReference>
<feature type="transmembrane region" description="Helical" evidence="2">
    <location>
        <begin position="912"/>
        <end position="936"/>
    </location>
</feature>